<sequence>MRWITYRHNGCERVGVVTQDDLVHGLEPGRSLLDVLRSDTGLAGHVREVLDDPQHVAALDEVHICGLLQPPSIRDYLGFLDHFRAGAQVEGIVVDPRIEQIPAFYFSSPATILGPTDDVAIFPGSQRFDFELEVAAVIGTPGRNISRHDALNHIAGYTIFCDWSARDLQAVELPIGTGPAKSKDGAQTLGPFLVTPDEIESYRAGKGFALQMTASVNGEQVSSGRWDSIDWDFADMIAYASRGADLRAGDVLGTGTVPTGCLVEAFAADPDGFRGWLQPGDRVELAVERLGSTRQQVTAAEPVEPLSTGF</sequence>
<evidence type="ECO:0000259" key="1">
    <source>
        <dbReference type="Pfam" id="PF01557"/>
    </source>
</evidence>
<dbReference type="InterPro" id="IPR036663">
    <property type="entry name" value="Fumarylacetoacetase_C_sf"/>
</dbReference>
<feature type="domain" description="Fumarylacetoacetase-like C-terminal" evidence="1">
    <location>
        <begin position="74"/>
        <end position="297"/>
    </location>
</feature>
<comment type="caution">
    <text evidence="2">The sequence shown here is derived from an EMBL/GenBank/DDBJ whole genome shotgun (WGS) entry which is preliminary data.</text>
</comment>
<gene>
    <name evidence="2" type="ORF">HH308_25060</name>
</gene>
<evidence type="ECO:0000313" key="3">
    <source>
        <dbReference type="Proteomes" id="UP000550729"/>
    </source>
</evidence>
<name>A0A848L712_9ACTN</name>
<dbReference type="InterPro" id="IPR011234">
    <property type="entry name" value="Fumarylacetoacetase-like_C"/>
</dbReference>
<proteinExistence type="predicted"/>
<dbReference type="SUPFAM" id="SSF56529">
    <property type="entry name" value="FAH"/>
    <property type="match status" value="1"/>
</dbReference>
<dbReference type="Proteomes" id="UP000550729">
    <property type="component" value="Unassembled WGS sequence"/>
</dbReference>
<keyword evidence="2" id="KW-0378">Hydrolase</keyword>
<dbReference type="GO" id="GO:0016787">
    <property type="term" value="F:hydrolase activity"/>
    <property type="evidence" value="ECO:0007669"/>
    <property type="project" value="UniProtKB-KW"/>
</dbReference>
<protein>
    <submittedName>
        <fullName evidence="2">Fumarylacetoacetate hydrolase family protein</fullName>
    </submittedName>
</protein>
<accession>A0A848L712</accession>
<evidence type="ECO:0000313" key="2">
    <source>
        <dbReference type="EMBL" id="NMO04493.1"/>
    </source>
</evidence>
<dbReference type="Gene3D" id="3.90.850.10">
    <property type="entry name" value="Fumarylacetoacetase-like, C-terminal domain"/>
    <property type="match status" value="1"/>
</dbReference>
<dbReference type="AlphaFoldDB" id="A0A848L712"/>
<dbReference type="PANTHER" id="PTHR43211:SF1">
    <property type="entry name" value="BLL6422 PROTEIN"/>
    <property type="match status" value="1"/>
</dbReference>
<dbReference type="PANTHER" id="PTHR43211">
    <property type="entry name" value="FUMARYLACETOACETATE HYDROLASE"/>
    <property type="match status" value="1"/>
</dbReference>
<keyword evidence="3" id="KW-1185">Reference proteome</keyword>
<dbReference type="Pfam" id="PF01557">
    <property type="entry name" value="FAA_hydrolase"/>
    <property type="match status" value="1"/>
</dbReference>
<dbReference type="EMBL" id="JABBNB010000036">
    <property type="protein sequence ID" value="NMO04493.1"/>
    <property type="molecule type" value="Genomic_DNA"/>
</dbReference>
<organism evidence="2 3">
    <name type="scientific">Gordonia asplenii</name>
    <dbReference type="NCBI Taxonomy" id="2725283"/>
    <lineage>
        <taxon>Bacteria</taxon>
        <taxon>Bacillati</taxon>
        <taxon>Actinomycetota</taxon>
        <taxon>Actinomycetes</taxon>
        <taxon>Mycobacteriales</taxon>
        <taxon>Gordoniaceae</taxon>
        <taxon>Gordonia</taxon>
    </lineage>
</organism>
<reference evidence="2 3" key="1">
    <citation type="submission" date="2020-04" db="EMBL/GenBank/DDBJ databases">
        <title>Gordonia sp. nov. TBRC 11910.</title>
        <authorList>
            <person name="Suriyachadkun C."/>
        </authorList>
    </citation>
    <scope>NUCLEOTIDE SEQUENCE [LARGE SCALE GENOMIC DNA]</scope>
    <source>
        <strain evidence="2 3">TBRC 11910</strain>
    </source>
</reference>